<gene>
    <name evidence="2" type="ORF">MEDL_52812</name>
</gene>
<accession>A0A8S3U3Q6</accession>
<comment type="caution">
    <text evidence="2">The sequence shown here is derived from an EMBL/GenBank/DDBJ whole genome shotgun (WGS) entry which is preliminary data.</text>
</comment>
<protein>
    <submittedName>
        <fullName evidence="2">Uncharacterized protein</fullName>
    </submittedName>
</protein>
<proteinExistence type="predicted"/>
<evidence type="ECO:0000313" key="2">
    <source>
        <dbReference type="EMBL" id="CAG2240541.1"/>
    </source>
</evidence>
<sequence length="206" mass="23659">MELFENTKNFPKENVDYLKYRLLFSRTPLNGPPGKLYKPTSVLSLLSQQEQYISQSHFPAISQQINLTSGNQSHRETQSAPKNIENRVRDSTELESENEEENQQMSHSANKGSKNLNCLQHPTGSTRQSCTDLHHHHGITEIVFLRNVNQSLQESNTNLIKTKQFQIDQLPSISVKRDMLFFLCLQDAISVLEKDYIVIFVKALNQ</sequence>
<name>A0A8S3U3Q6_MYTED</name>
<keyword evidence="3" id="KW-1185">Reference proteome</keyword>
<dbReference type="OrthoDB" id="10506821at2759"/>
<feature type="region of interest" description="Disordered" evidence="1">
    <location>
        <begin position="68"/>
        <end position="118"/>
    </location>
</feature>
<organism evidence="2 3">
    <name type="scientific">Mytilus edulis</name>
    <name type="common">Blue mussel</name>
    <dbReference type="NCBI Taxonomy" id="6550"/>
    <lineage>
        <taxon>Eukaryota</taxon>
        <taxon>Metazoa</taxon>
        <taxon>Spiralia</taxon>
        <taxon>Lophotrochozoa</taxon>
        <taxon>Mollusca</taxon>
        <taxon>Bivalvia</taxon>
        <taxon>Autobranchia</taxon>
        <taxon>Pteriomorphia</taxon>
        <taxon>Mytilida</taxon>
        <taxon>Mytiloidea</taxon>
        <taxon>Mytilidae</taxon>
        <taxon>Mytilinae</taxon>
        <taxon>Mytilus</taxon>
    </lineage>
</organism>
<reference evidence="2" key="1">
    <citation type="submission" date="2021-03" db="EMBL/GenBank/DDBJ databases">
        <authorList>
            <person name="Bekaert M."/>
        </authorList>
    </citation>
    <scope>NUCLEOTIDE SEQUENCE</scope>
</reference>
<dbReference type="Proteomes" id="UP000683360">
    <property type="component" value="Unassembled WGS sequence"/>
</dbReference>
<dbReference type="EMBL" id="CAJPWZ010002564">
    <property type="protein sequence ID" value="CAG2240541.1"/>
    <property type="molecule type" value="Genomic_DNA"/>
</dbReference>
<feature type="compositionally biased region" description="Acidic residues" evidence="1">
    <location>
        <begin position="93"/>
        <end position="102"/>
    </location>
</feature>
<evidence type="ECO:0000256" key="1">
    <source>
        <dbReference type="SAM" id="MobiDB-lite"/>
    </source>
</evidence>
<evidence type="ECO:0000313" key="3">
    <source>
        <dbReference type="Proteomes" id="UP000683360"/>
    </source>
</evidence>
<dbReference type="AlphaFoldDB" id="A0A8S3U3Q6"/>
<feature type="compositionally biased region" description="Polar residues" evidence="1">
    <location>
        <begin position="103"/>
        <end position="118"/>
    </location>
</feature>